<dbReference type="Proteomes" id="UP001602058">
    <property type="component" value="Unassembled WGS sequence"/>
</dbReference>
<reference evidence="1 2" key="1">
    <citation type="submission" date="2024-10" db="EMBL/GenBank/DDBJ databases">
        <title>The Natural Products Discovery Center: Release of the First 8490 Sequenced Strains for Exploring Actinobacteria Biosynthetic Diversity.</title>
        <authorList>
            <person name="Kalkreuter E."/>
            <person name="Kautsar S.A."/>
            <person name="Yang D."/>
            <person name="Bader C.D."/>
            <person name="Teijaro C.N."/>
            <person name="Fluegel L."/>
            <person name="Davis C.M."/>
            <person name="Simpson J.R."/>
            <person name="Lauterbach L."/>
            <person name="Steele A.D."/>
            <person name="Gui C."/>
            <person name="Meng S."/>
            <person name="Li G."/>
            <person name="Viehrig K."/>
            <person name="Ye F."/>
            <person name="Su P."/>
            <person name="Kiefer A.F."/>
            <person name="Nichols A."/>
            <person name="Cepeda A.J."/>
            <person name="Yan W."/>
            <person name="Fan B."/>
            <person name="Jiang Y."/>
            <person name="Adhikari A."/>
            <person name="Zheng C.-J."/>
            <person name="Schuster L."/>
            <person name="Cowan T.M."/>
            <person name="Smanski M.J."/>
            <person name="Chevrette M.G."/>
            <person name="De Carvalho L.P.S."/>
            <person name="Shen B."/>
        </authorList>
    </citation>
    <scope>NUCLEOTIDE SEQUENCE [LARGE SCALE GENOMIC DNA]</scope>
    <source>
        <strain evidence="1 2">NPDC001390</strain>
    </source>
</reference>
<keyword evidence="2" id="KW-1185">Reference proteome</keyword>
<name>A0ABW6UUK3_9ACTN</name>
<protein>
    <submittedName>
        <fullName evidence="1">Uncharacterized protein</fullName>
    </submittedName>
</protein>
<proteinExistence type="predicted"/>
<dbReference type="EMBL" id="JBIAWJ010000025">
    <property type="protein sequence ID" value="MFF4526393.1"/>
    <property type="molecule type" value="Genomic_DNA"/>
</dbReference>
<sequence>MTDWSRLSHAYGSAEDIPALLDQIAAEPTSELWSDLWSALCHQGSVYSASFAALPWLAGTAGSDDREQAVNALTLAGAIMAGAGPGREADDVRARHAAEVDALLSLANERLRTAGDRDEYVYLLEAVLAFEGVVGWSEELAWGLTNEEYEVSCPECEAGLFVVIGERGFFTTSDDCALSDDQVEAETKPLRPAHPEELDGIGRRLHDTALADGQRDVAAALTYVFGDGTCPDCDTDFSVAARISADWSAVHPDVHPDVVD</sequence>
<evidence type="ECO:0000313" key="1">
    <source>
        <dbReference type="EMBL" id="MFF4526393.1"/>
    </source>
</evidence>
<dbReference type="RefSeq" id="WP_351084484.1">
    <property type="nucleotide sequence ID" value="NZ_JBEOZG010000026.1"/>
</dbReference>
<gene>
    <name evidence="1" type="ORF">ACFY1D_33930</name>
</gene>
<accession>A0ABW6UUK3</accession>
<evidence type="ECO:0000313" key="2">
    <source>
        <dbReference type="Proteomes" id="UP001602058"/>
    </source>
</evidence>
<comment type="caution">
    <text evidence="1">The sequence shown here is derived from an EMBL/GenBank/DDBJ whole genome shotgun (WGS) entry which is preliminary data.</text>
</comment>
<organism evidence="1 2">
    <name type="scientific">Streptomyces bluensis</name>
    <dbReference type="NCBI Taxonomy" id="33897"/>
    <lineage>
        <taxon>Bacteria</taxon>
        <taxon>Bacillati</taxon>
        <taxon>Actinomycetota</taxon>
        <taxon>Actinomycetes</taxon>
        <taxon>Kitasatosporales</taxon>
        <taxon>Streptomycetaceae</taxon>
        <taxon>Streptomyces</taxon>
    </lineage>
</organism>